<dbReference type="HOGENOM" id="CLU_292879_0_0_1"/>
<name>A0A098VQ18_9MICR</name>
<dbReference type="GO" id="GO:0005049">
    <property type="term" value="F:nuclear export signal receptor activity"/>
    <property type="evidence" value="ECO:0007669"/>
    <property type="project" value="InterPro"/>
</dbReference>
<dbReference type="PANTHER" id="PTHR11223:SF3">
    <property type="entry name" value="EXPORTIN-5"/>
    <property type="match status" value="1"/>
</dbReference>
<dbReference type="EMBL" id="JMKJ01000399">
    <property type="protein sequence ID" value="KGG51085.1"/>
    <property type="molecule type" value="Genomic_DNA"/>
</dbReference>
<dbReference type="PANTHER" id="PTHR11223">
    <property type="entry name" value="EXPORTIN 1/5"/>
    <property type="match status" value="1"/>
</dbReference>
<dbReference type="InterPro" id="IPR045478">
    <property type="entry name" value="Exportin-5_C"/>
</dbReference>
<dbReference type="InterPro" id="IPR016024">
    <property type="entry name" value="ARM-type_fold"/>
</dbReference>
<dbReference type="GO" id="GO:0006611">
    <property type="term" value="P:protein export from nucleus"/>
    <property type="evidence" value="ECO:0007669"/>
    <property type="project" value="InterPro"/>
</dbReference>
<dbReference type="Pfam" id="PF19273">
    <property type="entry name" value="Exportin-5"/>
    <property type="match status" value="1"/>
</dbReference>
<dbReference type="GO" id="GO:0042565">
    <property type="term" value="C:RNA nuclear export complex"/>
    <property type="evidence" value="ECO:0007669"/>
    <property type="project" value="TreeGrafter"/>
</dbReference>
<dbReference type="Proteomes" id="UP000029725">
    <property type="component" value="Unassembled WGS sequence"/>
</dbReference>
<dbReference type="GO" id="GO:0006405">
    <property type="term" value="P:RNA export from nucleus"/>
    <property type="evidence" value="ECO:0007669"/>
    <property type="project" value="TreeGrafter"/>
</dbReference>
<dbReference type="InterPro" id="IPR045065">
    <property type="entry name" value="XPO1/5"/>
</dbReference>
<gene>
    <name evidence="2" type="ORF">DI09_45p120</name>
</gene>
<dbReference type="Gene3D" id="1.25.10.10">
    <property type="entry name" value="Leucine-rich Repeat Variant"/>
    <property type="match status" value="1"/>
</dbReference>
<accession>A0A098VQ18</accession>
<dbReference type="GO" id="GO:0003723">
    <property type="term" value="F:RNA binding"/>
    <property type="evidence" value="ECO:0007669"/>
    <property type="project" value="TreeGrafter"/>
</dbReference>
<dbReference type="GO" id="GO:0005737">
    <property type="term" value="C:cytoplasm"/>
    <property type="evidence" value="ECO:0007669"/>
    <property type="project" value="TreeGrafter"/>
</dbReference>
<dbReference type="OrthoDB" id="2215036at2759"/>
<feature type="domain" description="Exportin-5 C-terminal" evidence="1">
    <location>
        <begin position="308"/>
        <end position="1010"/>
    </location>
</feature>
<dbReference type="SUPFAM" id="SSF48371">
    <property type="entry name" value="ARM repeat"/>
    <property type="match status" value="1"/>
</dbReference>
<dbReference type="GO" id="GO:0005634">
    <property type="term" value="C:nucleus"/>
    <property type="evidence" value="ECO:0007669"/>
    <property type="project" value="TreeGrafter"/>
</dbReference>
<organism evidence="2 3">
    <name type="scientific">Mitosporidium daphniae</name>
    <dbReference type="NCBI Taxonomy" id="1485682"/>
    <lineage>
        <taxon>Eukaryota</taxon>
        <taxon>Fungi</taxon>
        <taxon>Fungi incertae sedis</taxon>
        <taxon>Microsporidia</taxon>
        <taxon>Mitosporidium</taxon>
    </lineage>
</organism>
<reference evidence="2 3" key="1">
    <citation type="submission" date="2014-04" db="EMBL/GenBank/DDBJ databases">
        <title>A new species of microsporidia sheds light on the evolution of extreme parasitism.</title>
        <authorList>
            <person name="Haag K.L."/>
            <person name="James T.Y."/>
            <person name="Larsson R."/>
            <person name="Schaer T.M."/>
            <person name="Refardt D."/>
            <person name="Pombert J.-F."/>
            <person name="Ebert D."/>
        </authorList>
    </citation>
    <scope>NUCLEOTIDE SEQUENCE [LARGE SCALE GENOMIC DNA]</scope>
    <source>
        <strain evidence="2 3">UGP3</strain>
        <tissue evidence="2">Spores</tissue>
    </source>
</reference>
<sequence>MSPYPKVGNLFLFVVSPINKALDIILDPKATIVDRKRSESSLKESDQALSVSIQLISCKNDLPLNLRLFGCHVIEHFLNTQWNNWNFTQQLALRDQIVTLLLSQMKGGFGEEPYPIKEKISKIAVSVAVRMWPQNWPELWPMLESLMSSAQVVFIFVDPHMSDCRKFDLKSAIVNQSRVFWPSFVNFIISKYGQLMESKGESTGALSSGSSSSAPKALFITGLKLCTAFAEFIPLSLVVQTSFTQYLSMWLSNDEKIFMGVVEVLNVLVKKSPGQVEEQISIWRPIMDRFADFLSFTASLLGDPFSGTNYELVKCISEFVCEFGTHQLCGKKSILADERTFLEYLKIVLMLLGSDSDYISSMTISFWLNAFKHEKLYKNNTFFSNIAQLIDVITNKVLQSAEMHSFKNSNQKRFYELDFDNQEEYAIFLSCAKSRYLDVIRGISRPLDMLLLVVSAVENFSQLNYDALIGEGKQGNRVCSFSSKYYMNLESIVSVMDAILMSIGDINGCFKEPSEGGVRASLVSKFHSVLSILLSFNRPDPLCLTKVVEAIVSCCLFLKCNLENIITVYNYLVPLISLTVSGDRDSIINLKRRAATGLVKLAVGFSSQLIRYFGTISRQIQTLLASDSPLGLSEKASLIEFLLIIVQEAGTDIDREKCYEFVFLPIIQEWSNNAVVGHLLENFEAFVESCGLTTFLLDEIVNNPSSLKGRLEYSESSRNSLLYLCNVSLVVLKRLLPSSLVPSSSALIHIAPQTLQASTILVELIIPRVLKVIGYLHSIWNADVWRSIHIEKRSRLNVLLDLSKEEKRVFLSGSKYSRSEDEIMPLEALETSIRIWLNNIRQCSYSIIGTASQYGALFYQKIPISLFVSSLFQDFSSMQLRFIKYFLLLVAEPCTINCPESEYRAFLASWVPQLASYVGEFLSSQWDVYGKLSSSSIELLLVSDVETDDASISENLLFERLLRQASHSFSTYLFNIFVPISERQSLVSKTHSLENATPLLQFIFQNKVSCVIELLTIGYLFSNASISAFDDEVEGFRLM</sequence>
<proteinExistence type="predicted"/>
<dbReference type="GeneID" id="25260023"/>
<keyword evidence="3" id="KW-1185">Reference proteome</keyword>
<dbReference type="AlphaFoldDB" id="A0A098VQ18"/>
<dbReference type="RefSeq" id="XP_013237512.1">
    <property type="nucleotide sequence ID" value="XM_013382058.1"/>
</dbReference>
<evidence type="ECO:0000313" key="2">
    <source>
        <dbReference type="EMBL" id="KGG51085.1"/>
    </source>
</evidence>
<evidence type="ECO:0000313" key="3">
    <source>
        <dbReference type="Proteomes" id="UP000029725"/>
    </source>
</evidence>
<dbReference type="InterPro" id="IPR011989">
    <property type="entry name" value="ARM-like"/>
</dbReference>
<protein>
    <recommendedName>
        <fullName evidence="1">Exportin-5 C-terminal domain-containing protein</fullName>
    </recommendedName>
</protein>
<dbReference type="VEuPathDB" id="MicrosporidiaDB:DI09_45p120"/>
<evidence type="ECO:0000259" key="1">
    <source>
        <dbReference type="Pfam" id="PF19273"/>
    </source>
</evidence>
<comment type="caution">
    <text evidence="2">The sequence shown here is derived from an EMBL/GenBank/DDBJ whole genome shotgun (WGS) entry which is preliminary data.</text>
</comment>